<sequence length="41" mass="4776">MQLVNYWLYVAQERLEKCAAFGVCRNLLLEDHTATSSERCL</sequence>
<dbReference type="Proteomes" id="UP000018211">
    <property type="component" value="Unassembled WGS sequence"/>
</dbReference>
<protein>
    <submittedName>
        <fullName evidence="1">Uncharacterized protein</fullName>
    </submittedName>
</protein>
<dbReference type="EMBL" id="CAOF01000179">
    <property type="protein sequence ID" value="CCO49468.1"/>
    <property type="molecule type" value="Genomic_DNA"/>
</dbReference>
<evidence type="ECO:0000313" key="1">
    <source>
        <dbReference type="EMBL" id="CCO49468.1"/>
    </source>
</evidence>
<proteinExistence type="predicted"/>
<evidence type="ECO:0000313" key="2">
    <source>
        <dbReference type="Proteomes" id="UP000018211"/>
    </source>
</evidence>
<name>A0AAV2VXI3_9VIBR</name>
<accession>A0AAV2VXI3</accession>
<reference evidence="1 2" key="1">
    <citation type="journal article" date="2013" name="ISME J.">
        <title>Comparative genomics of pathogenic lineages of Vibrio nigripulchritudo identifies virulence-associated traits.</title>
        <authorList>
            <person name="Goudenege D."/>
            <person name="Labreuche Y."/>
            <person name="Krin E."/>
            <person name="Ansquer D."/>
            <person name="Mangenot S."/>
            <person name="Calteau A."/>
            <person name="Medigue C."/>
            <person name="Mazel D."/>
            <person name="Polz M.F."/>
            <person name="Le Roux F."/>
        </authorList>
    </citation>
    <scope>NUCLEOTIDE SEQUENCE [LARGE SCALE GENOMIC DNA]</scope>
    <source>
        <strain evidence="1 2">SOn1</strain>
    </source>
</reference>
<organism evidence="1 2">
    <name type="scientific">Vibrio nigripulchritudo SOn1</name>
    <dbReference type="NCBI Taxonomy" id="1238450"/>
    <lineage>
        <taxon>Bacteria</taxon>
        <taxon>Pseudomonadati</taxon>
        <taxon>Pseudomonadota</taxon>
        <taxon>Gammaproteobacteria</taxon>
        <taxon>Vibrionales</taxon>
        <taxon>Vibrionaceae</taxon>
        <taxon>Vibrio</taxon>
    </lineage>
</organism>
<gene>
    <name evidence="1" type="ORF">VIBNISOn1_830024</name>
</gene>
<dbReference type="AlphaFoldDB" id="A0AAV2VXI3"/>
<comment type="caution">
    <text evidence="1">The sequence shown here is derived from an EMBL/GenBank/DDBJ whole genome shotgun (WGS) entry which is preliminary data.</text>
</comment>